<accession>A0A1I0A3B6</accession>
<dbReference type="Proteomes" id="UP000243338">
    <property type="component" value="Unassembled WGS sequence"/>
</dbReference>
<dbReference type="AlphaFoldDB" id="A0A1I0A3B6"/>
<name>A0A1I0A3B6_9EURY</name>
<dbReference type="RefSeq" id="WP_091689907.1">
    <property type="nucleotide sequence ID" value="NZ_CAAGSJ010000005.1"/>
</dbReference>
<reference evidence="2" key="1">
    <citation type="submission" date="2016-10" db="EMBL/GenBank/DDBJ databases">
        <authorList>
            <person name="Varghese N."/>
            <person name="Submissions S."/>
        </authorList>
    </citation>
    <scope>NUCLEOTIDE SEQUENCE [LARGE SCALE GENOMIC DNA]</scope>
    <source>
        <strain evidence="2">SLH 33</strain>
    </source>
</reference>
<protein>
    <submittedName>
        <fullName evidence="1">Uncharacterized protein</fullName>
    </submittedName>
</protein>
<keyword evidence="2" id="KW-1185">Reference proteome</keyword>
<evidence type="ECO:0000313" key="2">
    <source>
        <dbReference type="Proteomes" id="UP000243338"/>
    </source>
</evidence>
<gene>
    <name evidence="1" type="ORF">SAMN04488587_1421</name>
</gene>
<dbReference type="EMBL" id="FOHQ01000003">
    <property type="protein sequence ID" value="SES87664.1"/>
    <property type="molecule type" value="Genomic_DNA"/>
</dbReference>
<sequence>MSDHEDEYLVQQCIKCKEEFQRGSRIYGLPFERIGLVGKCFEEPFREDAEYGSVYYCQECANAYEKDHEEKENNLMEIFTSECDSIRCMECGDFINDKVSGNQIGVLKFERGYPGDMHEPPEPGYLYFVCMDCYKKTE</sequence>
<proteinExistence type="predicted"/>
<organism evidence="1 2">
    <name type="scientific">Methanococcoides vulcani</name>
    <dbReference type="NCBI Taxonomy" id="1353158"/>
    <lineage>
        <taxon>Archaea</taxon>
        <taxon>Methanobacteriati</taxon>
        <taxon>Methanobacteriota</taxon>
        <taxon>Stenosarchaea group</taxon>
        <taxon>Methanomicrobia</taxon>
        <taxon>Methanosarcinales</taxon>
        <taxon>Methanosarcinaceae</taxon>
        <taxon>Methanococcoides</taxon>
    </lineage>
</organism>
<evidence type="ECO:0000313" key="1">
    <source>
        <dbReference type="EMBL" id="SES87664.1"/>
    </source>
</evidence>